<sequence length="223" mass="25073">MPIARKSTNSTKTTKAAQTTSELPPPLTSKTSEKEQVISQLQAILEVKAPEALPLLNQLLQLSRIDPREIVETEKRSRSIVISGVAEAEGDLSPSERLAHTEAAVNNVLDVLGVEARPSEVYRMGALTEGKPRLIKCVLPSAQFYSVALRNARSLRSISGFDHIFVRRSMTREEREKDRDLRRQVRELNDKDHHGNRVFVVYRNQIVKASEIPKLKHSASKNF</sequence>
<comment type="caution">
    <text evidence="2">The sequence shown here is derived from an EMBL/GenBank/DDBJ whole genome shotgun (WGS) entry which is preliminary data.</text>
</comment>
<feature type="compositionally biased region" description="Low complexity" evidence="1">
    <location>
        <begin position="1"/>
        <end position="21"/>
    </location>
</feature>
<evidence type="ECO:0000313" key="2">
    <source>
        <dbReference type="EMBL" id="EYC16424.1"/>
    </source>
</evidence>
<dbReference type="OrthoDB" id="10389145at2759"/>
<gene>
    <name evidence="2" type="primary">Acey_s0033.g2651</name>
    <name evidence="2" type="ORF">Y032_0033g2651</name>
</gene>
<organism evidence="2 3">
    <name type="scientific">Ancylostoma ceylanicum</name>
    <dbReference type="NCBI Taxonomy" id="53326"/>
    <lineage>
        <taxon>Eukaryota</taxon>
        <taxon>Metazoa</taxon>
        <taxon>Ecdysozoa</taxon>
        <taxon>Nematoda</taxon>
        <taxon>Chromadorea</taxon>
        <taxon>Rhabditida</taxon>
        <taxon>Rhabditina</taxon>
        <taxon>Rhabditomorpha</taxon>
        <taxon>Strongyloidea</taxon>
        <taxon>Ancylostomatidae</taxon>
        <taxon>Ancylostomatinae</taxon>
        <taxon>Ancylostoma</taxon>
    </lineage>
</organism>
<reference evidence="3" key="1">
    <citation type="journal article" date="2015" name="Nat. Genet.">
        <title>The genome and transcriptome of the zoonotic hookworm Ancylostoma ceylanicum identify infection-specific gene families.</title>
        <authorList>
            <person name="Schwarz E.M."/>
            <person name="Hu Y."/>
            <person name="Antoshechkin I."/>
            <person name="Miller M.M."/>
            <person name="Sternberg P.W."/>
            <person name="Aroian R.V."/>
        </authorList>
    </citation>
    <scope>NUCLEOTIDE SEQUENCE</scope>
    <source>
        <strain evidence="3">HY135</strain>
    </source>
</reference>
<evidence type="ECO:0000313" key="3">
    <source>
        <dbReference type="Proteomes" id="UP000024635"/>
    </source>
</evidence>
<name>A0A016UM02_9BILA</name>
<feature type="region of interest" description="Disordered" evidence="1">
    <location>
        <begin position="1"/>
        <end position="34"/>
    </location>
</feature>
<proteinExistence type="predicted"/>
<dbReference type="EMBL" id="JARK01001369">
    <property type="protein sequence ID" value="EYC16424.1"/>
    <property type="molecule type" value="Genomic_DNA"/>
</dbReference>
<evidence type="ECO:0000256" key="1">
    <source>
        <dbReference type="SAM" id="MobiDB-lite"/>
    </source>
</evidence>
<keyword evidence="3" id="KW-1185">Reference proteome</keyword>
<protein>
    <submittedName>
        <fullName evidence="2">Uncharacterized protein</fullName>
    </submittedName>
</protein>
<dbReference type="Proteomes" id="UP000024635">
    <property type="component" value="Unassembled WGS sequence"/>
</dbReference>
<dbReference type="AlphaFoldDB" id="A0A016UM02"/>
<accession>A0A016UM02</accession>